<accession>A0A399IVB4</accession>
<dbReference type="Proteomes" id="UP000265848">
    <property type="component" value="Unassembled WGS sequence"/>
</dbReference>
<dbReference type="EMBL" id="QWJJ01000031">
    <property type="protein sequence ID" value="RII36880.1"/>
    <property type="molecule type" value="Genomic_DNA"/>
</dbReference>
<gene>
    <name evidence="2" type="ORF">DL237_20185</name>
</gene>
<evidence type="ECO:0000313" key="2">
    <source>
        <dbReference type="EMBL" id="RII36880.1"/>
    </source>
</evidence>
<sequence>MKLSLHHRPESLGARYAGFNHRNDPNRPHISSDTRDVKERRDKNKPVRPNLTARPPIPTSEFLLRQTNPNLTKQHRHPFRPPRLASRRAPQRRR</sequence>
<feature type="compositionally biased region" description="Basic residues" evidence="1">
    <location>
        <begin position="73"/>
        <end position="94"/>
    </location>
</feature>
<feature type="region of interest" description="Disordered" evidence="1">
    <location>
        <begin position="1"/>
        <end position="94"/>
    </location>
</feature>
<proteinExistence type="predicted"/>
<evidence type="ECO:0000256" key="1">
    <source>
        <dbReference type="SAM" id="MobiDB-lite"/>
    </source>
</evidence>
<feature type="compositionally biased region" description="Basic and acidic residues" evidence="1">
    <location>
        <begin position="21"/>
        <end position="45"/>
    </location>
</feature>
<dbReference type="AlphaFoldDB" id="A0A399IVB4"/>
<keyword evidence="3" id="KW-1185">Reference proteome</keyword>
<evidence type="ECO:0000313" key="3">
    <source>
        <dbReference type="Proteomes" id="UP000265848"/>
    </source>
</evidence>
<protein>
    <submittedName>
        <fullName evidence="2">Uncharacterized protein</fullName>
    </submittedName>
</protein>
<organism evidence="2 3">
    <name type="scientific">Pseudooceanicola sediminis</name>
    <dbReference type="NCBI Taxonomy" id="2211117"/>
    <lineage>
        <taxon>Bacteria</taxon>
        <taxon>Pseudomonadati</taxon>
        <taxon>Pseudomonadota</taxon>
        <taxon>Alphaproteobacteria</taxon>
        <taxon>Rhodobacterales</taxon>
        <taxon>Paracoccaceae</taxon>
        <taxon>Pseudooceanicola</taxon>
    </lineage>
</organism>
<comment type="caution">
    <text evidence="2">The sequence shown here is derived from an EMBL/GenBank/DDBJ whole genome shotgun (WGS) entry which is preliminary data.</text>
</comment>
<reference evidence="2 3" key="1">
    <citation type="submission" date="2018-08" db="EMBL/GenBank/DDBJ databases">
        <title>Pseudooceanicola sediminis CY03 in the family Rhodobacteracea.</title>
        <authorList>
            <person name="Zhang Y.-J."/>
        </authorList>
    </citation>
    <scope>NUCLEOTIDE SEQUENCE [LARGE SCALE GENOMIC DNA]</scope>
    <source>
        <strain evidence="2 3">CY03</strain>
    </source>
</reference>
<name>A0A399IVB4_9RHOB</name>